<accession>A0A4Q7E0L6</accession>
<dbReference type="Proteomes" id="UP000292459">
    <property type="component" value="Unassembled WGS sequence"/>
</dbReference>
<dbReference type="SUPFAM" id="SSF52266">
    <property type="entry name" value="SGNH hydrolase"/>
    <property type="match status" value="1"/>
</dbReference>
<dbReference type="CDD" id="cd01833">
    <property type="entry name" value="XynB_like"/>
    <property type="match status" value="1"/>
</dbReference>
<evidence type="ECO:0000256" key="1">
    <source>
        <dbReference type="SAM" id="SignalP"/>
    </source>
</evidence>
<organism evidence="3 4">
    <name type="scientific">Leptolyngbya iicbica LK</name>
    <dbReference type="NCBI Taxonomy" id="2294035"/>
    <lineage>
        <taxon>Bacteria</taxon>
        <taxon>Bacillati</taxon>
        <taxon>Cyanobacteriota</taxon>
        <taxon>Cyanophyceae</taxon>
        <taxon>Leptolyngbyales</taxon>
        <taxon>Leptolyngbyaceae</taxon>
        <taxon>Leptolyngbya group</taxon>
        <taxon>Leptolyngbya</taxon>
        <taxon>Leptolyngbya iicbica</taxon>
    </lineage>
</organism>
<dbReference type="PANTHER" id="PTHR30383:SF5">
    <property type="entry name" value="SGNH HYDROLASE-TYPE ESTERASE DOMAIN-CONTAINING PROTEIN"/>
    <property type="match status" value="1"/>
</dbReference>
<dbReference type="InterPro" id="IPR036514">
    <property type="entry name" value="SGNH_hydro_sf"/>
</dbReference>
<feature type="chain" id="PRO_5020192889" evidence="1">
    <location>
        <begin position="22"/>
        <end position="275"/>
    </location>
</feature>
<dbReference type="Pfam" id="PF13472">
    <property type="entry name" value="Lipase_GDSL_2"/>
    <property type="match status" value="1"/>
</dbReference>
<reference evidence="3 4" key="1">
    <citation type="submission" date="2018-11" db="EMBL/GenBank/DDBJ databases">
        <title>Whole genome sequencing of an environmental sample.</title>
        <authorList>
            <person name="Sarangi A.N."/>
            <person name="Singh D."/>
            <person name="Tripathy S."/>
        </authorList>
    </citation>
    <scope>NUCLEOTIDE SEQUENCE [LARGE SCALE GENOMIC DNA]</scope>
    <source>
        <strain evidence="3 4">Lakshadweep</strain>
    </source>
</reference>
<evidence type="ECO:0000259" key="2">
    <source>
        <dbReference type="Pfam" id="PF13472"/>
    </source>
</evidence>
<feature type="signal peptide" evidence="1">
    <location>
        <begin position="1"/>
        <end position="21"/>
    </location>
</feature>
<dbReference type="OrthoDB" id="468550at2"/>
<proteinExistence type="predicted"/>
<dbReference type="InterPro" id="IPR013830">
    <property type="entry name" value="SGNH_hydro"/>
</dbReference>
<protein>
    <submittedName>
        <fullName evidence="3">SGNH hydrolase</fullName>
    </submittedName>
</protein>
<feature type="domain" description="SGNH hydrolase-type esterase" evidence="2">
    <location>
        <begin position="58"/>
        <end position="234"/>
    </location>
</feature>
<keyword evidence="1" id="KW-0732">Signal</keyword>
<sequence>MNTYLIKLLFTLLGLTCFAKAAVPMAGWALSTSPQILQLSRLQQESVCDATTLRIMPLGDSITHGATVPGGYRIRLWERLLFDLPMVDLVGSEVNGPVTIDGNHEGHPGKAIQFIREGVRGWLYASRPHIVLLMVGTNDVLYPEAHDFAGAAARLDALVGQITAIAPNSEVIVASVPTLQDPIANDRARHLSQDVQAIVDRRADQGRRVTFVDMHRVLEVGDLADGVHPNAGGYNKMADAWYTAITTLLAERCNPAVETVPSTDVAPPVEDSLFN</sequence>
<gene>
    <name evidence="3" type="ORF">DYY88_21090</name>
</gene>
<evidence type="ECO:0000313" key="3">
    <source>
        <dbReference type="EMBL" id="RZM75431.1"/>
    </source>
</evidence>
<dbReference type="Gene3D" id="3.40.50.1110">
    <property type="entry name" value="SGNH hydrolase"/>
    <property type="match status" value="1"/>
</dbReference>
<evidence type="ECO:0000313" key="4">
    <source>
        <dbReference type="Proteomes" id="UP000292459"/>
    </source>
</evidence>
<dbReference type="PANTHER" id="PTHR30383">
    <property type="entry name" value="THIOESTERASE 1/PROTEASE 1/LYSOPHOSPHOLIPASE L1"/>
    <property type="match status" value="1"/>
</dbReference>
<dbReference type="GO" id="GO:0004622">
    <property type="term" value="F:phosphatidylcholine lysophospholipase activity"/>
    <property type="evidence" value="ECO:0007669"/>
    <property type="project" value="TreeGrafter"/>
</dbReference>
<dbReference type="RefSeq" id="WP_052288325.1">
    <property type="nucleotide sequence ID" value="NZ_QVFV01000008.1"/>
</dbReference>
<dbReference type="EMBL" id="QVFV01000008">
    <property type="protein sequence ID" value="RZM75431.1"/>
    <property type="molecule type" value="Genomic_DNA"/>
</dbReference>
<comment type="caution">
    <text evidence="3">The sequence shown here is derived from an EMBL/GenBank/DDBJ whole genome shotgun (WGS) entry which is preliminary data.</text>
</comment>
<keyword evidence="3" id="KW-0378">Hydrolase</keyword>
<dbReference type="AlphaFoldDB" id="A0A4Q7E0L6"/>
<name>A0A4Q7E0L6_9CYAN</name>
<dbReference type="InterPro" id="IPR051532">
    <property type="entry name" value="Ester_Hydrolysis_Enzymes"/>
</dbReference>
<keyword evidence="4" id="KW-1185">Reference proteome</keyword>